<evidence type="ECO:0000313" key="6">
    <source>
        <dbReference type="EMBL" id="OGZ63933.1"/>
    </source>
</evidence>
<feature type="transmembrane region" description="Helical" evidence="5">
    <location>
        <begin position="56"/>
        <end position="74"/>
    </location>
</feature>
<comment type="caution">
    <text evidence="6">The sequence shown here is derived from an EMBL/GenBank/DDBJ whole genome shotgun (WGS) entry which is preliminary data.</text>
</comment>
<dbReference type="EMBL" id="MHOO01000011">
    <property type="protein sequence ID" value="OGZ63933.1"/>
    <property type="molecule type" value="Genomic_DNA"/>
</dbReference>
<protein>
    <submittedName>
        <fullName evidence="6">Uncharacterized protein</fullName>
    </submittedName>
</protein>
<evidence type="ECO:0000256" key="1">
    <source>
        <dbReference type="ARBA" id="ARBA00022475"/>
    </source>
</evidence>
<sequence length="191" mass="21708">MYHMTKIYFIIAVLIIVVQIGTLFWLGNSFICPCGLVKLWGPIVKSPENSQHLFDWYSFSHIVYGIAGYFLVWPLRKKFKWAVTIGFLLVLVLSVSWEILENTAYVVHHYQTNTISFDYYGDSVVNSLVDTLSVAAGFWLAYFLPVWAAVALALGLEILTMALIRDGLVLNTIMFVYPLKSIVAWQAAIMQ</sequence>
<keyword evidence="2 5" id="KW-0812">Transmembrane</keyword>
<dbReference type="GO" id="GO:0005886">
    <property type="term" value="C:plasma membrane"/>
    <property type="evidence" value="ECO:0007669"/>
    <property type="project" value="InterPro"/>
</dbReference>
<evidence type="ECO:0000256" key="2">
    <source>
        <dbReference type="ARBA" id="ARBA00022692"/>
    </source>
</evidence>
<name>A0A1G2HNB7_9BACT</name>
<dbReference type="InterPro" id="IPR019691">
    <property type="entry name" value="DUF2585"/>
</dbReference>
<keyword evidence="3 5" id="KW-1133">Transmembrane helix</keyword>
<feature type="transmembrane region" description="Helical" evidence="5">
    <location>
        <begin position="7"/>
        <end position="26"/>
    </location>
</feature>
<keyword evidence="4 5" id="KW-0472">Membrane</keyword>
<feature type="transmembrane region" description="Helical" evidence="5">
    <location>
        <begin position="168"/>
        <end position="188"/>
    </location>
</feature>
<feature type="transmembrane region" description="Helical" evidence="5">
    <location>
        <begin position="81"/>
        <end position="100"/>
    </location>
</feature>
<dbReference type="AlphaFoldDB" id="A0A1G2HNB7"/>
<feature type="transmembrane region" description="Helical" evidence="5">
    <location>
        <begin position="136"/>
        <end position="156"/>
    </location>
</feature>
<evidence type="ECO:0000313" key="7">
    <source>
        <dbReference type="Proteomes" id="UP000176855"/>
    </source>
</evidence>
<keyword evidence="1" id="KW-1003">Cell membrane</keyword>
<dbReference type="Pfam" id="PF10755">
    <property type="entry name" value="DUF2585"/>
    <property type="match status" value="1"/>
</dbReference>
<proteinExistence type="predicted"/>
<evidence type="ECO:0000256" key="5">
    <source>
        <dbReference type="SAM" id="Phobius"/>
    </source>
</evidence>
<organism evidence="6 7">
    <name type="scientific">Candidatus Staskawiczbacteria bacterium RIFCSPHIGHO2_01_FULL_39_25</name>
    <dbReference type="NCBI Taxonomy" id="1802202"/>
    <lineage>
        <taxon>Bacteria</taxon>
        <taxon>Candidatus Staskawicziibacteriota</taxon>
    </lineage>
</organism>
<evidence type="ECO:0000256" key="3">
    <source>
        <dbReference type="ARBA" id="ARBA00022989"/>
    </source>
</evidence>
<accession>A0A1G2HNB7</accession>
<dbReference type="STRING" id="1802202.A2730_00765"/>
<dbReference type="Proteomes" id="UP000176855">
    <property type="component" value="Unassembled WGS sequence"/>
</dbReference>
<gene>
    <name evidence="6" type="ORF">A2730_00765</name>
</gene>
<evidence type="ECO:0000256" key="4">
    <source>
        <dbReference type="ARBA" id="ARBA00023136"/>
    </source>
</evidence>
<reference evidence="6 7" key="1">
    <citation type="journal article" date="2016" name="Nat. Commun.">
        <title>Thousands of microbial genomes shed light on interconnected biogeochemical processes in an aquifer system.</title>
        <authorList>
            <person name="Anantharaman K."/>
            <person name="Brown C.T."/>
            <person name="Hug L.A."/>
            <person name="Sharon I."/>
            <person name="Castelle C.J."/>
            <person name="Probst A.J."/>
            <person name="Thomas B.C."/>
            <person name="Singh A."/>
            <person name="Wilkins M.J."/>
            <person name="Karaoz U."/>
            <person name="Brodie E.L."/>
            <person name="Williams K.H."/>
            <person name="Hubbard S.S."/>
            <person name="Banfield J.F."/>
        </authorList>
    </citation>
    <scope>NUCLEOTIDE SEQUENCE [LARGE SCALE GENOMIC DNA]</scope>
</reference>